<keyword evidence="2" id="KW-1185">Reference proteome</keyword>
<evidence type="ECO:0000313" key="1">
    <source>
        <dbReference type="EMBL" id="CAI6340049.1"/>
    </source>
</evidence>
<accession>A0A9W4URD8</accession>
<protein>
    <submittedName>
        <fullName evidence="1">Uncharacterized protein</fullName>
    </submittedName>
</protein>
<evidence type="ECO:0000313" key="2">
    <source>
        <dbReference type="Proteomes" id="UP001152607"/>
    </source>
</evidence>
<dbReference type="EMBL" id="CAOQHR010000010">
    <property type="protein sequence ID" value="CAI6340049.1"/>
    <property type="molecule type" value="Genomic_DNA"/>
</dbReference>
<dbReference type="AlphaFoldDB" id="A0A9W4URD8"/>
<proteinExistence type="predicted"/>
<gene>
    <name evidence="1" type="ORF">PDIGIT_LOCUS13217</name>
</gene>
<dbReference type="Proteomes" id="UP001152607">
    <property type="component" value="Unassembled WGS sequence"/>
</dbReference>
<comment type="caution">
    <text evidence="1">The sequence shown here is derived from an EMBL/GenBank/DDBJ whole genome shotgun (WGS) entry which is preliminary data.</text>
</comment>
<organism evidence="1 2">
    <name type="scientific">Periconia digitata</name>
    <dbReference type="NCBI Taxonomy" id="1303443"/>
    <lineage>
        <taxon>Eukaryota</taxon>
        <taxon>Fungi</taxon>
        <taxon>Dikarya</taxon>
        <taxon>Ascomycota</taxon>
        <taxon>Pezizomycotina</taxon>
        <taxon>Dothideomycetes</taxon>
        <taxon>Pleosporomycetidae</taxon>
        <taxon>Pleosporales</taxon>
        <taxon>Massarineae</taxon>
        <taxon>Periconiaceae</taxon>
        <taxon>Periconia</taxon>
    </lineage>
</organism>
<reference evidence="1" key="1">
    <citation type="submission" date="2023-01" db="EMBL/GenBank/DDBJ databases">
        <authorList>
            <person name="Van Ghelder C."/>
            <person name="Rancurel C."/>
        </authorList>
    </citation>
    <scope>NUCLEOTIDE SEQUENCE</scope>
    <source>
        <strain evidence="1">CNCM I-4278</strain>
    </source>
</reference>
<sequence length="121" mass="12982">MDPTRSSLSNRTGCCSDAVPPSNVCFYPNSPHAHAHISSPLLLALLSLAATVISTWDHGVIGPTLQTSCTSAHFCIQLSLPNPFLPVHSASCSGGLHYLRLKPSTLPELFSCIHYSRLHTC</sequence>
<name>A0A9W4URD8_9PLEO</name>